<proteinExistence type="predicted"/>
<dbReference type="AlphaFoldDB" id="A0A0F8Y3Y6"/>
<protein>
    <submittedName>
        <fullName evidence="1">Uncharacterized protein</fullName>
    </submittedName>
</protein>
<evidence type="ECO:0000313" key="1">
    <source>
        <dbReference type="EMBL" id="KKK75993.1"/>
    </source>
</evidence>
<accession>A0A0F8Y3Y6</accession>
<gene>
    <name evidence="1" type="ORF">LCGC14_2868160</name>
</gene>
<sequence length="200" mass="22743">MAKPWLGAKISKEAYILAPGTLEGKTAECSIGGIFLFIPLIEKLGLPEVVSQTRLPRSKQMPPLQHFLSFLALKLIGKERLSQVNDLNFDQGMGLFARLNVLPKRTPILDYSYRLDPFILDRLLQGFVRQMNRHHAYRSDTKNLDLHTIPHYGYESVLETHWVPTKGERLKGAATLFAQDCETQSSKLLNWIAHLLPFFG</sequence>
<dbReference type="EMBL" id="LAZR01055610">
    <property type="protein sequence ID" value="KKK75993.1"/>
    <property type="molecule type" value="Genomic_DNA"/>
</dbReference>
<name>A0A0F8Y3Y6_9ZZZZ</name>
<reference evidence="1" key="1">
    <citation type="journal article" date="2015" name="Nature">
        <title>Complex archaea that bridge the gap between prokaryotes and eukaryotes.</title>
        <authorList>
            <person name="Spang A."/>
            <person name="Saw J.H."/>
            <person name="Jorgensen S.L."/>
            <person name="Zaremba-Niedzwiedzka K."/>
            <person name="Martijn J."/>
            <person name="Lind A.E."/>
            <person name="van Eijk R."/>
            <person name="Schleper C."/>
            <person name="Guy L."/>
            <person name="Ettema T.J."/>
        </authorList>
    </citation>
    <scope>NUCLEOTIDE SEQUENCE</scope>
</reference>
<comment type="caution">
    <text evidence="1">The sequence shown here is derived from an EMBL/GenBank/DDBJ whole genome shotgun (WGS) entry which is preliminary data.</text>
</comment>
<organism evidence="1">
    <name type="scientific">marine sediment metagenome</name>
    <dbReference type="NCBI Taxonomy" id="412755"/>
    <lineage>
        <taxon>unclassified sequences</taxon>
        <taxon>metagenomes</taxon>
        <taxon>ecological metagenomes</taxon>
    </lineage>
</organism>